<sequence>MGGPVRIRLTRDRQQQMQHALHGKAASHNDGQRQPPTDCRPDDGELRPRHQQHEPPRHRFLSDSTVPQSGEDAAGQGEHPGPGTD</sequence>
<dbReference type="RefSeq" id="WP_358285638.1">
    <property type="nucleotide sequence ID" value="NZ_JBEYGJ010000023.1"/>
</dbReference>
<evidence type="ECO:0000313" key="2">
    <source>
        <dbReference type="EMBL" id="MFE9229677.1"/>
    </source>
</evidence>
<evidence type="ECO:0000313" key="3">
    <source>
        <dbReference type="Proteomes" id="UP001601288"/>
    </source>
</evidence>
<dbReference type="Proteomes" id="UP001601288">
    <property type="component" value="Unassembled WGS sequence"/>
</dbReference>
<protein>
    <submittedName>
        <fullName evidence="2">Uncharacterized protein</fullName>
    </submittedName>
</protein>
<accession>A0ABW6LPX1</accession>
<feature type="region of interest" description="Disordered" evidence="1">
    <location>
        <begin position="1"/>
        <end position="85"/>
    </location>
</feature>
<reference evidence="2 3" key="1">
    <citation type="submission" date="2024-10" db="EMBL/GenBank/DDBJ databases">
        <title>The Natural Products Discovery Center: Release of the First 8490 Sequenced Strains for Exploring Actinobacteria Biosynthetic Diversity.</title>
        <authorList>
            <person name="Kalkreuter E."/>
            <person name="Kautsar S.A."/>
            <person name="Yang D."/>
            <person name="Bader C.D."/>
            <person name="Teijaro C.N."/>
            <person name="Fluegel L."/>
            <person name="Davis C.M."/>
            <person name="Simpson J.R."/>
            <person name="Lauterbach L."/>
            <person name="Steele A.D."/>
            <person name="Gui C."/>
            <person name="Meng S."/>
            <person name="Li G."/>
            <person name="Viehrig K."/>
            <person name="Ye F."/>
            <person name="Su P."/>
            <person name="Kiefer A.F."/>
            <person name="Nichols A."/>
            <person name="Cepeda A.J."/>
            <person name="Yan W."/>
            <person name="Fan B."/>
            <person name="Jiang Y."/>
            <person name="Adhikari A."/>
            <person name="Zheng C.-J."/>
            <person name="Schuster L."/>
            <person name="Cowan T.M."/>
            <person name="Smanski M.J."/>
            <person name="Chevrette M.G."/>
            <person name="De Carvalho L.P.S."/>
            <person name="Shen B."/>
        </authorList>
    </citation>
    <scope>NUCLEOTIDE SEQUENCE [LARGE SCALE GENOMIC DNA]</scope>
    <source>
        <strain evidence="2 3">NPDC007066</strain>
    </source>
</reference>
<evidence type="ECO:0000256" key="1">
    <source>
        <dbReference type="SAM" id="MobiDB-lite"/>
    </source>
</evidence>
<feature type="compositionally biased region" description="Basic and acidic residues" evidence="1">
    <location>
        <begin position="39"/>
        <end position="61"/>
    </location>
</feature>
<keyword evidence="3" id="KW-1185">Reference proteome</keyword>
<dbReference type="EMBL" id="JBIAFP010000027">
    <property type="protein sequence ID" value="MFE9229677.1"/>
    <property type="molecule type" value="Genomic_DNA"/>
</dbReference>
<proteinExistence type="predicted"/>
<comment type="caution">
    <text evidence="2">The sequence shown here is derived from an EMBL/GenBank/DDBJ whole genome shotgun (WGS) entry which is preliminary data.</text>
</comment>
<name>A0ABW6LPX1_9ACTN</name>
<gene>
    <name evidence="2" type="ORF">ACFYM3_34805</name>
</gene>
<organism evidence="2 3">
    <name type="scientific">Streptomyces massasporeus</name>
    <dbReference type="NCBI Taxonomy" id="67324"/>
    <lineage>
        <taxon>Bacteria</taxon>
        <taxon>Bacillati</taxon>
        <taxon>Actinomycetota</taxon>
        <taxon>Actinomycetes</taxon>
        <taxon>Kitasatosporales</taxon>
        <taxon>Streptomycetaceae</taxon>
        <taxon>Streptomyces</taxon>
    </lineage>
</organism>